<dbReference type="Proteomes" id="UP000681425">
    <property type="component" value="Chromosome"/>
</dbReference>
<keyword evidence="4" id="KW-1185">Reference proteome</keyword>
<keyword evidence="2" id="KW-0732">Signal</keyword>
<evidence type="ECO:0000256" key="2">
    <source>
        <dbReference type="SAM" id="SignalP"/>
    </source>
</evidence>
<accession>A0A975K4F4</accession>
<reference evidence="3" key="1">
    <citation type="submission" date="2021-04" db="EMBL/GenBank/DDBJ databases">
        <title>Isolation of p-tert-butylphenol degrading bacteria Sphingobium phenoxybenzoativorans Tas13 from active sludge.</title>
        <authorList>
            <person name="Li Y."/>
        </authorList>
    </citation>
    <scope>NUCLEOTIDE SEQUENCE</scope>
    <source>
        <strain evidence="3">Tas13</strain>
    </source>
</reference>
<feature type="compositionally biased region" description="Basic and acidic residues" evidence="1">
    <location>
        <begin position="78"/>
        <end position="87"/>
    </location>
</feature>
<name>A0A975K4F4_9SPHN</name>
<sequence length="103" mass="10558">MRISIITAAAVLSLGLAACSEKAADKVEDAGDAIGSDITRGVNNADDHIQSGLHKTGNAIEQTGDQIGDAASNAARRAGHEVDKAQKDVGSTLEQAGKDMKKD</sequence>
<dbReference type="RefSeq" id="WP_212608432.1">
    <property type="nucleotide sequence ID" value="NZ_CP073910.1"/>
</dbReference>
<dbReference type="EMBL" id="CP073910">
    <property type="protein sequence ID" value="QUT04651.1"/>
    <property type="molecule type" value="Genomic_DNA"/>
</dbReference>
<dbReference type="PROSITE" id="PS51257">
    <property type="entry name" value="PROKAR_LIPOPROTEIN"/>
    <property type="match status" value="1"/>
</dbReference>
<proteinExistence type="predicted"/>
<evidence type="ECO:0000313" key="3">
    <source>
        <dbReference type="EMBL" id="QUT04651.1"/>
    </source>
</evidence>
<protein>
    <submittedName>
        <fullName evidence="3">Uncharacterized protein</fullName>
    </submittedName>
</protein>
<evidence type="ECO:0000256" key="1">
    <source>
        <dbReference type="SAM" id="MobiDB-lite"/>
    </source>
</evidence>
<gene>
    <name evidence="3" type="ORF">KFK14_16620</name>
</gene>
<feature type="signal peptide" evidence="2">
    <location>
        <begin position="1"/>
        <end position="23"/>
    </location>
</feature>
<organism evidence="3 4">
    <name type="scientific">Sphingobium phenoxybenzoativorans</name>
    <dbReference type="NCBI Taxonomy" id="1592790"/>
    <lineage>
        <taxon>Bacteria</taxon>
        <taxon>Pseudomonadati</taxon>
        <taxon>Pseudomonadota</taxon>
        <taxon>Alphaproteobacteria</taxon>
        <taxon>Sphingomonadales</taxon>
        <taxon>Sphingomonadaceae</taxon>
        <taxon>Sphingobium</taxon>
    </lineage>
</organism>
<evidence type="ECO:0000313" key="4">
    <source>
        <dbReference type="Proteomes" id="UP000681425"/>
    </source>
</evidence>
<dbReference type="Gene3D" id="1.20.120.20">
    <property type="entry name" value="Apolipoprotein"/>
    <property type="match status" value="1"/>
</dbReference>
<feature type="chain" id="PRO_5037722010" evidence="2">
    <location>
        <begin position="24"/>
        <end position="103"/>
    </location>
</feature>
<feature type="region of interest" description="Disordered" evidence="1">
    <location>
        <begin position="34"/>
        <end position="103"/>
    </location>
</feature>
<dbReference type="KEGG" id="spph:KFK14_16620"/>
<dbReference type="AlphaFoldDB" id="A0A975K4F4"/>